<proteinExistence type="predicted"/>
<dbReference type="InterPro" id="IPR016181">
    <property type="entry name" value="Acyl_CoA_acyltransferase"/>
</dbReference>
<sequence length="198" mass="22588">MIKVVHAKEVNMDVRKKISEVYIDGFGEHLNFFSKDRKKLERALEHMFNLDVFYVALIDGEIAGITACTDGTVHSINHNKKELRKHLGWYKGTIANMVFKNQFQEFSGDVRNGAASVEFVATAREHRGKGVATAILNHLLTLPQYKEYILEGVADTNLAAIKLYEKLGYKEFKRTKQKHTRISGINYYLSMIYIKSAG</sequence>
<dbReference type="RefSeq" id="WP_307394779.1">
    <property type="nucleotide sequence ID" value="NZ_BAAADK010000045.1"/>
</dbReference>
<reference evidence="2 3" key="1">
    <citation type="submission" date="2023-07" db="EMBL/GenBank/DDBJ databases">
        <title>Genomic Encyclopedia of Type Strains, Phase IV (KMG-IV): sequencing the most valuable type-strain genomes for metagenomic binning, comparative biology and taxonomic classification.</title>
        <authorList>
            <person name="Goeker M."/>
        </authorList>
    </citation>
    <scope>NUCLEOTIDE SEQUENCE [LARGE SCALE GENOMIC DNA]</scope>
    <source>
        <strain evidence="2 3">DSM 12751</strain>
    </source>
</reference>
<evidence type="ECO:0000259" key="1">
    <source>
        <dbReference type="PROSITE" id="PS51186"/>
    </source>
</evidence>
<name>A0ABT9VZV5_9BACI</name>
<evidence type="ECO:0000313" key="3">
    <source>
        <dbReference type="Proteomes" id="UP001235840"/>
    </source>
</evidence>
<dbReference type="EMBL" id="JAUSTY010000009">
    <property type="protein sequence ID" value="MDQ0166511.1"/>
    <property type="molecule type" value="Genomic_DNA"/>
</dbReference>
<feature type="domain" description="N-acetyltransferase" evidence="1">
    <location>
        <begin position="5"/>
        <end position="192"/>
    </location>
</feature>
<dbReference type="Gene3D" id="3.40.630.30">
    <property type="match status" value="1"/>
</dbReference>
<dbReference type="Pfam" id="PF00583">
    <property type="entry name" value="Acetyltransf_1"/>
    <property type="match status" value="1"/>
</dbReference>
<keyword evidence="3" id="KW-1185">Reference proteome</keyword>
<dbReference type="CDD" id="cd04301">
    <property type="entry name" value="NAT_SF"/>
    <property type="match status" value="1"/>
</dbReference>
<dbReference type="PROSITE" id="PS51186">
    <property type="entry name" value="GNAT"/>
    <property type="match status" value="1"/>
</dbReference>
<dbReference type="SUPFAM" id="SSF55729">
    <property type="entry name" value="Acyl-CoA N-acyltransferases (Nat)"/>
    <property type="match status" value="1"/>
</dbReference>
<protein>
    <submittedName>
        <fullName evidence="2">Ribosomal protein S18 acetylase RimI-like enzyme</fullName>
    </submittedName>
</protein>
<dbReference type="Proteomes" id="UP001235840">
    <property type="component" value="Unassembled WGS sequence"/>
</dbReference>
<evidence type="ECO:0000313" key="2">
    <source>
        <dbReference type="EMBL" id="MDQ0166511.1"/>
    </source>
</evidence>
<dbReference type="InterPro" id="IPR000182">
    <property type="entry name" value="GNAT_dom"/>
</dbReference>
<accession>A0ABT9VZV5</accession>
<organism evidence="2 3">
    <name type="scientific">Caldalkalibacillus horti</name>
    <dbReference type="NCBI Taxonomy" id="77523"/>
    <lineage>
        <taxon>Bacteria</taxon>
        <taxon>Bacillati</taxon>
        <taxon>Bacillota</taxon>
        <taxon>Bacilli</taxon>
        <taxon>Bacillales</taxon>
        <taxon>Bacillaceae</taxon>
        <taxon>Caldalkalibacillus</taxon>
    </lineage>
</organism>
<gene>
    <name evidence="2" type="ORF">J2S11_002415</name>
</gene>
<comment type="caution">
    <text evidence="2">The sequence shown here is derived from an EMBL/GenBank/DDBJ whole genome shotgun (WGS) entry which is preliminary data.</text>
</comment>